<feature type="compositionally biased region" description="Polar residues" evidence="1">
    <location>
        <begin position="340"/>
        <end position="355"/>
    </location>
</feature>
<feature type="chain" id="PRO_5025436591" evidence="2">
    <location>
        <begin position="24"/>
        <end position="656"/>
    </location>
</feature>
<feature type="region of interest" description="Disordered" evidence="1">
    <location>
        <begin position="222"/>
        <end position="274"/>
    </location>
</feature>
<accession>A0A6B2E5Y0</accession>
<feature type="region of interest" description="Disordered" evidence="1">
    <location>
        <begin position="170"/>
        <end position="202"/>
    </location>
</feature>
<sequence>MTLNPLIVIFYALCSHLLGEVASLPVTSKPLASNPDHLAWEAWLTVDSRNPFHNDMTRKITPKSIFIAPNFRNESLPCPTGFKIDHRGQCIRVVSIDPNDLLANRLQSILASTNIQTDDDEIYDYDAYDTSGPFQVNLPLSLDANSKLEQSEESKKSDEFKEGAQALKGEASNIQETVEDQQEAVTTSDEKSEFTTEMSLMSSEDVTEDILGTTIEDFATMTNQEVTSEIPTNTTSSSLDGITTSTSENTFEEENSTQPITESDQTTEKSVTEEVREVSLVQEEENEKNIDGNSTLKADLERNNLVLDVSSMTQSTDSEEPTTMSSDEEVTEMFTETIATSPSPQTFTETNTPSTESHKRPIEEKRVVIITDKFKPSRKEFVLIVTPIPNVLISTTDNMEESTQFEGDKELLGISDETEAEKKMREMVIHQEQKDAAMEKIDAHNRFVYHHLKNPTTTPLPMATDRSPTTTPLQTTISSTNAEVKEIAATERPPERKPLNKFGDRTARPQNRIRFPTDDDVEDSPEEFKADLIRFPGPASHRLLPNMNRLIPESLTRKPTTAITQNDSSMPAIGGPANRKQSWYPPTWRNTTKQQKPVLLRFWSRMPLIRDSSFTGRRSLGHRENSKSPSDNLYKDIPPQDMYRAIGARQKKHTNS</sequence>
<feature type="compositionally biased region" description="Low complexity" evidence="1">
    <location>
        <begin position="464"/>
        <end position="474"/>
    </location>
</feature>
<evidence type="ECO:0000256" key="2">
    <source>
        <dbReference type="SAM" id="SignalP"/>
    </source>
</evidence>
<feature type="region of interest" description="Disordered" evidence="1">
    <location>
        <begin position="340"/>
        <end position="360"/>
    </location>
</feature>
<feature type="compositionally biased region" description="Polar residues" evidence="1">
    <location>
        <begin position="559"/>
        <end position="569"/>
    </location>
</feature>
<feature type="region of interest" description="Disordered" evidence="1">
    <location>
        <begin position="616"/>
        <end position="656"/>
    </location>
</feature>
<feature type="signal peptide" evidence="2">
    <location>
        <begin position="1"/>
        <end position="23"/>
    </location>
</feature>
<dbReference type="Pfam" id="PF15888">
    <property type="entry name" value="FOG_N"/>
    <property type="match status" value="1"/>
</dbReference>
<feature type="domain" description="Folded gastrulation N-terminal" evidence="3">
    <location>
        <begin position="60"/>
        <end position="158"/>
    </location>
</feature>
<feature type="compositionally biased region" description="Polar residues" evidence="1">
    <location>
        <begin position="222"/>
        <end position="242"/>
    </location>
</feature>
<dbReference type="EMBL" id="GIFK01000871">
    <property type="protein sequence ID" value="NBJ58574.1"/>
    <property type="molecule type" value="Transcribed_RNA"/>
</dbReference>
<dbReference type="InterPro" id="IPR031761">
    <property type="entry name" value="FOG_N"/>
</dbReference>
<organism evidence="4">
    <name type="scientific">Phlebotomus kandelakii</name>
    <dbReference type="NCBI Taxonomy" id="1109342"/>
    <lineage>
        <taxon>Eukaryota</taxon>
        <taxon>Metazoa</taxon>
        <taxon>Ecdysozoa</taxon>
        <taxon>Arthropoda</taxon>
        <taxon>Hexapoda</taxon>
        <taxon>Insecta</taxon>
        <taxon>Pterygota</taxon>
        <taxon>Neoptera</taxon>
        <taxon>Endopterygota</taxon>
        <taxon>Diptera</taxon>
        <taxon>Nematocera</taxon>
        <taxon>Psychodoidea</taxon>
        <taxon>Psychodidae</taxon>
        <taxon>Phlebotomus</taxon>
        <taxon>Larroussius</taxon>
    </lineage>
</organism>
<evidence type="ECO:0000313" key="4">
    <source>
        <dbReference type="EMBL" id="NBJ58574.1"/>
    </source>
</evidence>
<evidence type="ECO:0000256" key="1">
    <source>
        <dbReference type="SAM" id="MobiDB-lite"/>
    </source>
</evidence>
<evidence type="ECO:0000259" key="3">
    <source>
        <dbReference type="Pfam" id="PF15888"/>
    </source>
</evidence>
<protein>
    <submittedName>
        <fullName evidence="4">Putative cell wall surface anchor family protein</fullName>
    </submittedName>
</protein>
<proteinExistence type="predicted"/>
<reference evidence="4" key="1">
    <citation type="submission" date="2019-10" db="EMBL/GenBank/DDBJ databases">
        <title>Short sand fly seasons in Tbilisi, Georgia, hinder development of host immunity to saliva of the visceral leishmaniasis vector Phlebotomus kandelakii.</title>
        <authorList>
            <person name="Oliveira F."/>
            <person name="Giorgobiani E."/>
            <person name="Guimaraes-Costa A.B."/>
            <person name="Abdeladhim M."/>
            <person name="Oristian J."/>
            <person name="Tskhvaradze L."/>
            <person name="Tsertsvadze N."/>
            <person name="Zakalashvili M."/>
            <person name="Valenzuela J.G."/>
            <person name="Kamhawi S."/>
        </authorList>
    </citation>
    <scope>NUCLEOTIDE SEQUENCE</scope>
    <source>
        <strain evidence="4">Wild-capture in Tbilisi</strain>
        <tissue evidence="4">Salivary glands</tissue>
    </source>
</reference>
<feature type="region of interest" description="Disordered" evidence="1">
    <location>
        <begin position="453"/>
        <end position="474"/>
    </location>
</feature>
<feature type="region of interest" description="Disordered" evidence="1">
    <location>
        <begin position="559"/>
        <end position="589"/>
    </location>
</feature>
<keyword evidence="2" id="KW-0732">Signal</keyword>
<dbReference type="AlphaFoldDB" id="A0A6B2E5Y0"/>
<name>A0A6B2E5Y0_9DIPT</name>